<feature type="compositionally biased region" description="Basic and acidic residues" evidence="1">
    <location>
        <begin position="338"/>
        <end position="349"/>
    </location>
</feature>
<reference evidence="3 4" key="1">
    <citation type="submission" date="2021-02" db="EMBL/GenBank/DDBJ databases">
        <title>Paracoccus methylovroum sp.nov., a new methanol and methylamine utilizing methylotrophic denitrifer.</title>
        <authorList>
            <person name="Timsy T."/>
            <person name="Behrendt U."/>
            <person name="Ulrich A."/>
            <person name="Spanner T."/>
            <person name="Foesel B.U."/>
            <person name="Horn M.A."/>
            <person name="Kolb S."/>
        </authorList>
    </citation>
    <scope>NUCLEOTIDE SEQUENCE [LARGE SCALE GENOMIC DNA]</scope>
    <source>
        <strain evidence="3 4">H4-D09</strain>
        <plasmid evidence="3 4">p2</plasmid>
    </source>
</reference>
<dbReference type="InterPro" id="IPR005094">
    <property type="entry name" value="Endonuclease_MobA/VirD2"/>
</dbReference>
<feature type="region of interest" description="Disordered" evidence="1">
    <location>
        <begin position="327"/>
        <end position="349"/>
    </location>
</feature>
<protein>
    <submittedName>
        <fullName evidence="3">Relaxase/mobilization nuclease domain-containing protein</fullName>
    </submittedName>
</protein>
<geneLocation type="plasmid" evidence="3 4">
    <name>p2</name>
</geneLocation>
<name>A0ABX7JS63_9RHOB</name>
<feature type="domain" description="MobA/VirD2-like nuclease" evidence="2">
    <location>
        <begin position="41"/>
        <end position="148"/>
    </location>
</feature>
<keyword evidence="4" id="KW-1185">Reference proteome</keyword>
<evidence type="ECO:0000313" key="4">
    <source>
        <dbReference type="Proteomes" id="UP000663629"/>
    </source>
</evidence>
<sequence length="728" mass="82063">MLAEVIPAGKPGDPDPGFGPRIAYICRKACRIEMRHLAGGWIHAGDQMRWIARLNPHRSRPCHHLVLSWSPLEQPDDDQMIAAARQVLRALGAGEHQAVIAIHRDRAHPHAHIILNVIHPLTGKGLDLGHDYARLEKACRRIERQMGWPADRGRYDVEIVADEIMLRRKPAGHWQQCRRDREEGFRSESTAMRGHALRTGLRPLHRIHGPDQLRLIRRALDACADWPGTHDVMRAAGWDYRPHGSGARISSRQDPTWSIPASHLGARFSLRRMVKRLGAFIPAVKGRVSQATSIFRRQLQQIGNKERGGPLPQPDPEILEPLAMEQADRRRQAQVKRQAREDLRARQAEERRQIGHCLGRRRNGVAVLIRSMMHQQQRDQRQWLQASHPRRGPLPLAGDMLASHDPDSRLSRQYLRAMRLHAQEERAIGITPPWDHTACRQEWALAERTDGRPVSPPRLDHLLAVFRNDLRIVTPSTILIAQRDLRDGISGFCRIDPDRGIFDSLPAPGGRAGLIRIGPRGSRTCRLVPDLQTAMITALMTVTEPALIALMPDDPDPEQEATCTTPHGAHKATPAFTHTCVSRRFSELLGTLAHAIEAECDVQHGWSRDPAFAHWLRESELLWQQAQDMARDLAESPALRAADRPLIRAAQVLHFVLGCEHPAEYDAAVVDLATCSERLSLRRGDAVTWHVREMMRSAEMRLAEIGSLKMIPTACDPDGLNDWPSFSC</sequence>
<dbReference type="EMBL" id="CP070372">
    <property type="protein sequence ID" value="QRZ16083.1"/>
    <property type="molecule type" value="Genomic_DNA"/>
</dbReference>
<evidence type="ECO:0000256" key="1">
    <source>
        <dbReference type="SAM" id="MobiDB-lite"/>
    </source>
</evidence>
<organism evidence="3 4">
    <name type="scientific">Paracoccus methylovorus</name>
    <dbReference type="NCBI Taxonomy" id="2812658"/>
    <lineage>
        <taxon>Bacteria</taxon>
        <taxon>Pseudomonadati</taxon>
        <taxon>Pseudomonadota</taxon>
        <taxon>Alphaproteobacteria</taxon>
        <taxon>Rhodobacterales</taxon>
        <taxon>Paracoccaceae</taxon>
        <taxon>Paracoccus</taxon>
    </lineage>
</organism>
<dbReference type="Pfam" id="PF03432">
    <property type="entry name" value="Relaxase"/>
    <property type="match status" value="1"/>
</dbReference>
<gene>
    <name evidence="3" type="ORF">JWJ88_21285</name>
</gene>
<dbReference type="RefSeq" id="WP_205296970.1">
    <property type="nucleotide sequence ID" value="NZ_CP070372.1"/>
</dbReference>
<dbReference type="Proteomes" id="UP000663629">
    <property type="component" value="Plasmid p2"/>
</dbReference>
<feature type="region of interest" description="Disordered" evidence="1">
    <location>
        <begin position="378"/>
        <end position="405"/>
    </location>
</feature>
<evidence type="ECO:0000259" key="2">
    <source>
        <dbReference type="Pfam" id="PF03432"/>
    </source>
</evidence>
<proteinExistence type="predicted"/>
<keyword evidence="3" id="KW-0614">Plasmid</keyword>
<evidence type="ECO:0000313" key="3">
    <source>
        <dbReference type="EMBL" id="QRZ16083.1"/>
    </source>
</evidence>
<accession>A0ABX7JS63</accession>